<dbReference type="GO" id="GO:0008483">
    <property type="term" value="F:transaminase activity"/>
    <property type="evidence" value="ECO:0007669"/>
    <property type="project" value="UniProtKB-KW"/>
</dbReference>
<comment type="similarity">
    <text evidence="2 5">Belongs to the DegT/DnrJ/EryC1 family.</text>
</comment>
<keyword evidence="6" id="KW-0808">Transferase</keyword>
<dbReference type="InterPro" id="IPR015421">
    <property type="entry name" value="PyrdxlP-dep_Trfase_major"/>
</dbReference>
<accession>A0A7X2L0R5</accession>
<feature type="modified residue" description="N6-(pyridoxal phosphate)lysine" evidence="4">
    <location>
        <position position="185"/>
    </location>
</feature>
<evidence type="ECO:0000256" key="3">
    <source>
        <dbReference type="PIRSR" id="PIRSR000390-1"/>
    </source>
</evidence>
<feature type="active site" description="Proton acceptor" evidence="3">
    <location>
        <position position="185"/>
    </location>
</feature>
<dbReference type="InterPro" id="IPR015422">
    <property type="entry name" value="PyrdxlP-dep_Trfase_small"/>
</dbReference>
<keyword evidence="6" id="KW-0032">Aminotransferase</keyword>
<dbReference type="SUPFAM" id="SSF53383">
    <property type="entry name" value="PLP-dependent transferases"/>
    <property type="match status" value="1"/>
</dbReference>
<proteinExistence type="inferred from homology"/>
<dbReference type="PANTHER" id="PTHR30244:SF36">
    <property type="entry name" value="3-OXO-GLUCOSE-6-PHOSPHATE:GLUTAMATE AMINOTRANSFERASE"/>
    <property type="match status" value="1"/>
</dbReference>
<dbReference type="Gene3D" id="3.40.640.10">
    <property type="entry name" value="Type I PLP-dependent aspartate aminotransferase-like (Major domain)"/>
    <property type="match status" value="1"/>
</dbReference>
<dbReference type="Gene3D" id="3.90.1150.10">
    <property type="entry name" value="Aspartate Aminotransferase, domain 1"/>
    <property type="match status" value="1"/>
</dbReference>
<dbReference type="GO" id="GO:0000271">
    <property type="term" value="P:polysaccharide biosynthetic process"/>
    <property type="evidence" value="ECO:0007669"/>
    <property type="project" value="TreeGrafter"/>
</dbReference>
<dbReference type="RefSeq" id="WP_154117380.1">
    <property type="nucleotide sequence ID" value="NZ_WJXB01000002.1"/>
</dbReference>
<protein>
    <submittedName>
        <fullName evidence="6">Aminotransferase class V-fold PLP-dependent enzyme</fullName>
    </submittedName>
</protein>
<evidence type="ECO:0000256" key="5">
    <source>
        <dbReference type="RuleBase" id="RU004508"/>
    </source>
</evidence>
<keyword evidence="1 4" id="KW-0663">Pyridoxal phosphate</keyword>
<dbReference type="PANTHER" id="PTHR30244">
    <property type="entry name" value="TRANSAMINASE"/>
    <property type="match status" value="1"/>
</dbReference>
<dbReference type="PIRSF" id="PIRSF000390">
    <property type="entry name" value="PLP_StrS"/>
    <property type="match status" value="1"/>
</dbReference>
<keyword evidence="7" id="KW-1185">Reference proteome</keyword>
<evidence type="ECO:0000256" key="4">
    <source>
        <dbReference type="PIRSR" id="PIRSR000390-2"/>
    </source>
</evidence>
<evidence type="ECO:0000256" key="1">
    <source>
        <dbReference type="ARBA" id="ARBA00022898"/>
    </source>
</evidence>
<evidence type="ECO:0000313" key="6">
    <source>
        <dbReference type="EMBL" id="MRN52345.1"/>
    </source>
</evidence>
<sequence>MIPQLDLKAEYESVKDEIQKSVHEVLESGSYVLGDKGKQIEKLLSEYVGTSYGIGVANGTDALLLSLEAMSIGDGDEVITPPFTFFATAEVIARVRAKPVFVDIDPITYNMNPALIEQAITKKTKAIMVVHLFGQSADMEKIMEIAKKYRLKVIEDACQSIGATFNGKKVGSFGDTGCFSFFPSKNLGTYGDGGMVVTSDKDLYEKIKVLRNHGSEKKYVHSDIGLNSRLDEIQAAILEVKLKRLDDWNQKRREIANRYSEKLIGLVKTPITVKNREHVFHQYSIETDNRDELASYLNHRKIATGIYYPLPLHLQPAFHGLHYQKGDFPIAEKVSEKILALPLYPTLKEYEQDYVISSIKEFKGDSNGIN</sequence>
<dbReference type="FunFam" id="3.40.640.10:FF:000089">
    <property type="entry name" value="Aminotransferase, DegT/DnrJ/EryC1/StrS family"/>
    <property type="match status" value="1"/>
</dbReference>
<dbReference type="InterPro" id="IPR000653">
    <property type="entry name" value="DegT/StrS_aminotransferase"/>
</dbReference>
<dbReference type="GO" id="GO:0030170">
    <property type="term" value="F:pyridoxal phosphate binding"/>
    <property type="evidence" value="ECO:0007669"/>
    <property type="project" value="TreeGrafter"/>
</dbReference>
<dbReference type="Proteomes" id="UP000463051">
    <property type="component" value="Unassembled WGS sequence"/>
</dbReference>
<comment type="caution">
    <text evidence="6">The sequence shown here is derived from an EMBL/GenBank/DDBJ whole genome shotgun (WGS) entry which is preliminary data.</text>
</comment>
<dbReference type="EMBL" id="WJXB01000002">
    <property type="protein sequence ID" value="MRN52345.1"/>
    <property type="molecule type" value="Genomic_DNA"/>
</dbReference>
<dbReference type="AlphaFoldDB" id="A0A7X2L0R5"/>
<reference evidence="6 7" key="1">
    <citation type="submission" date="2019-11" db="EMBL/GenBank/DDBJ databases">
        <title>Paenibacillus monticola sp. nov., a novel PGPR strain isolated from mountain sample in China.</title>
        <authorList>
            <person name="Zhao Q."/>
            <person name="Li H.-P."/>
            <person name="Zhang J.-L."/>
        </authorList>
    </citation>
    <scope>NUCLEOTIDE SEQUENCE [LARGE SCALE GENOMIC DNA]</scope>
    <source>
        <strain evidence="6 7">LC-T2</strain>
    </source>
</reference>
<evidence type="ECO:0000256" key="2">
    <source>
        <dbReference type="ARBA" id="ARBA00037999"/>
    </source>
</evidence>
<dbReference type="InterPro" id="IPR015424">
    <property type="entry name" value="PyrdxlP-dep_Trfase"/>
</dbReference>
<organism evidence="6 7">
    <name type="scientific">Paenibacillus monticola</name>
    <dbReference type="NCBI Taxonomy" id="2666075"/>
    <lineage>
        <taxon>Bacteria</taxon>
        <taxon>Bacillati</taxon>
        <taxon>Bacillota</taxon>
        <taxon>Bacilli</taxon>
        <taxon>Bacillales</taxon>
        <taxon>Paenibacillaceae</taxon>
        <taxon>Paenibacillus</taxon>
    </lineage>
</organism>
<gene>
    <name evidence="6" type="ORF">GJB61_04975</name>
</gene>
<dbReference type="Pfam" id="PF01041">
    <property type="entry name" value="DegT_DnrJ_EryC1"/>
    <property type="match status" value="1"/>
</dbReference>
<name>A0A7X2L0R5_9BACL</name>
<dbReference type="CDD" id="cd00616">
    <property type="entry name" value="AHBA_syn"/>
    <property type="match status" value="1"/>
</dbReference>
<evidence type="ECO:0000313" key="7">
    <source>
        <dbReference type="Proteomes" id="UP000463051"/>
    </source>
</evidence>